<feature type="region of interest" description="Disordered" evidence="1">
    <location>
        <begin position="364"/>
        <end position="394"/>
    </location>
</feature>
<dbReference type="AlphaFoldDB" id="A0A183S7M5"/>
<dbReference type="WBParaSite" id="SSLN_0000023501-mRNA-1">
    <property type="protein sequence ID" value="SSLN_0000023501-mRNA-1"/>
    <property type="gene ID" value="SSLN_0000023501"/>
</dbReference>
<feature type="compositionally biased region" description="Polar residues" evidence="1">
    <location>
        <begin position="1"/>
        <end position="10"/>
    </location>
</feature>
<accession>A0A183S7M5</accession>
<protein>
    <submittedName>
        <fullName evidence="2">Neurabin-1</fullName>
    </submittedName>
</protein>
<evidence type="ECO:0000313" key="2">
    <source>
        <dbReference type="WBParaSite" id="SSLN_0000023501-mRNA-1"/>
    </source>
</evidence>
<name>A0A183S7M5_SCHSO</name>
<evidence type="ECO:0000256" key="1">
    <source>
        <dbReference type="SAM" id="MobiDB-lite"/>
    </source>
</evidence>
<organism evidence="2">
    <name type="scientific">Schistocephalus solidus</name>
    <name type="common">Tapeworm</name>
    <dbReference type="NCBI Taxonomy" id="70667"/>
    <lineage>
        <taxon>Eukaryota</taxon>
        <taxon>Metazoa</taxon>
        <taxon>Spiralia</taxon>
        <taxon>Lophotrochozoa</taxon>
        <taxon>Platyhelminthes</taxon>
        <taxon>Cestoda</taxon>
        <taxon>Eucestoda</taxon>
        <taxon>Diphyllobothriidea</taxon>
        <taxon>Diphyllobothriidae</taxon>
        <taxon>Schistocephalus</taxon>
    </lineage>
</organism>
<feature type="region of interest" description="Disordered" evidence="1">
    <location>
        <begin position="241"/>
        <end position="260"/>
    </location>
</feature>
<feature type="compositionally biased region" description="Low complexity" evidence="1">
    <location>
        <begin position="138"/>
        <end position="147"/>
    </location>
</feature>
<feature type="compositionally biased region" description="Polar residues" evidence="1">
    <location>
        <begin position="69"/>
        <end position="92"/>
    </location>
</feature>
<reference evidence="2" key="1">
    <citation type="submission" date="2016-06" db="UniProtKB">
        <authorList>
            <consortium name="WormBaseParasite"/>
        </authorList>
    </citation>
    <scope>IDENTIFICATION</scope>
</reference>
<sequence>LQRLNSQSVERFSELTASASSAADTKDSIHSSAFERSQRKSGRRTFSASESPTHTVSASQLRPEAAPAASQSLEMLTQKQQQSKTIDWNSPSRLPALQKDQTPVINVVCDNHSPQRHGRQHWQSPSLTLVQWLSSADLDSDTASPSPECLRKSPESEDGLVDPIEPNSECDGSSLLLDSRPKLSSQSTFIISASSSEELTEVVDISSPLSTLVFNRQRTEQPQESFDSQKYAVPGLPWFEPSLSPQPSDIESEEEGNEREGVDEIAEKITSKPEFVLDQAEGSLNSDDISPEFHTAHSYDLADGCQRTPFATSRSFEEVILTEEGGAPPIHEKKIVKVEVIENTGLSEIPPRKEAWRNQVGLLAEKDGDSGPGHGSSPSGPSVDSGIVTTSGTQVSTTRGLTDFYTWSLPVTAADEEQVVVGVGQLGGTHHFEAELEKRIILSLTCLHDQQAALPSVGADSGRLEGRADYEELDSPNSTEDYTLTDATANEGCLEDDGTDRDFDDVDVIGDLRGLSKESRSEDEKEEEDGVTGHPVSMFYRLEQMRFSLEETIGMETLLRCYNVVHALQENEDDEMRLSREAVAKIMGPEKAAVYFDRVLQLVLADSAFTGDRVIFVYAKTEVDKNNKDVCLGHKCAECMKPFSANVLRIIK</sequence>
<feature type="region of interest" description="Disordered" evidence="1">
    <location>
        <begin position="138"/>
        <end position="177"/>
    </location>
</feature>
<proteinExistence type="predicted"/>
<feature type="compositionally biased region" description="Low complexity" evidence="1">
    <location>
        <begin position="375"/>
        <end position="386"/>
    </location>
</feature>
<feature type="compositionally biased region" description="Polar residues" evidence="1">
    <location>
        <begin position="44"/>
        <end position="60"/>
    </location>
</feature>
<feature type="region of interest" description="Disordered" evidence="1">
    <location>
        <begin position="1"/>
        <end position="101"/>
    </location>
</feature>